<dbReference type="EMBL" id="CP049109">
    <property type="protein sequence ID" value="QIG78648.1"/>
    <property type="molecule type" value="Genomic_DNA"/>
</dbReference>
<evidence type="ECO:0000256" key="3">
    <source>
        <dbReference type="ARBA" id="ARBA00022801"/>
    </source>
</evidence>
<dbReference type="PIRSF" id="PIRSF004919">
    <property type="entry name" value="TldD"/>
    <property type="match status" value="1"/>
</dbReference>
<dbReference type="Proteomes" id="UP000501568">
    <property type="component" value="Chromosome"/>
</dbReference>
<name>A0A6G6Y1Q2_9SPHN</name>
<dbReference type="GO" id="GO:0006508">
    <property type="term" value="P:proteolysis"/>
    <property type="evidence" value="ECO:0007669"/>
    <property type="project" value="UniProtKB-KW"/>
</dbReference>
<keyword evidence="4 9" id="KW-0482">Metalloprotease</keyword>
<keyword evidence="3" id="KW-0378">Hydrolase</keyword>
<dbReference type="SUPFAM" id="SSF111283">
    <property type="entry name" value="Putative modulator of DNA gyrase, PmbA/TldD"/>
    <property type="match status" value="1"/>
</dbReference>
<feature type="region of interest" description="Disordered" evidence="5">
    <location>
        <begin position="336"/>
        <end position="356"/>
    </location>
</feature>
<dbReference type="Pfam" id="PF19289">
    <property type="entry name" value="PmbA_TldD_3rd"/>
    <property type="match status" value="1"/>
</dbReference>
<reference evidence="9 10" key="1">
    <citation type="submission" date="2020-02" db="EMBL/GenBank/DDBJ databases">
        <authorList>
            <person name="Zheng R.K."/>
            <person name="Sun C.M."/>
        </authorList>
    </citation>
    <scope>NUCLEOTIDE SEQUENCE [LARGE SCALE GENOMIC DNA]</scope>
    <source>
        <strain evidence="10">zrk23</strain>
    </source>
</reference>
<dbReference type="Pfam" id="PF19290">
    <property type="entry name" value="PmbA_TldD_2nd"/>
    <property type="match status" value="1"/>
</dbReference>
<dbReference type="GO" id="GO:0005829">
    <property type="term" value="C:cytosol"/>
    <property type="evidence" value="ECO:0007669"/>
    <property type="project" value="TreeGrafter"/>
</dbReference>
<evidence type="ECO:0000259" key="8">
    <source>
        <dbReference type="Pfam" id="PF19290"/>
    </source>
</evidence>
<protein>
    <submittedName>
        <fullName evidence="9">Metalloprotease TldD</fullName>
    </submittedName>
</protein>
<sequence>MNIPSDPRSFLYRDSLEPDEALRLTADALSGAEDGELYLQYRRSEAFGFDDGRLKTASYDTQSGFGLRAVSGETSAFAHANELSAPAIRRAAETMALIDTASGAKAPPPRQNNRHLYTDADPLDLVPFADKVNLCQTIDAAARARDPRVSQVSVSLTGQWSVVEIIRPDGFVATDVRPLVRLNVSIVAESNGRRETGSFGTGGRTLYGRLFEPETWNRAIDEALAQALTNLEAVDAPAGEMPVLLGPGWCGVLLHEAVGHGLEGDFNRKGTSAFSGRIGERVAAPGVTVVDDGSIGDRRGSLSIDDEGTPTQENVLIEDGILKGYIQDRMNARLMGVEPTGNGRRESFEHSPMPRMTNTFMRAGNDDPEELRSRVKKGIYCKSFGGGQVDIVSGKFVFSCTEAYKIEDGKLGAPIKGATLIGDGPSVLTKVTGIGNDFALDEGVGMCGKGGQGVPAGVGQPTLLVSGLTVGGTAT</sequence>
<gene>
    <name evidence="9" type="primary">tldD</name>
    <name evidence="9" type="ORF">G5C33_01835</name>
</gene>
<dbReference type="InterPro" id="IPR025502">
    <property type="entry name" value="TldD"/>
</dbReference>
<keyword evidence="10" id="KW-1185">Reference proteome</keyword>
<organism evidence="9 10">
    <name type="scientific">Stakelama tenebrarum</name>
    <dbReference type="NCBI Taxonomy" id="2711215"/>
    <lineage>
        <taxon>Bacteria</taxon>
        <taxon>Pseudomonadati</taxon>
        <taxon>Pseudomonadota</taxon>
        <taxon>Alphaproteobacteria</taxon>
        <taxon>Sphingomonadales</taxon>
        <taxon>Sphingomonadaceae</taxon>
        <taxon>Stakelama</taxon>
    </lineage>
</organism>
<evidence type="ECO:0000256" key="4">
    <source>
        <dbReference type="ARBA" id="ARBA00023049"/>
    </source>
</evidence>
<dbReference type="Gene3D" id="3.30.2290.10">
    <property type="entry name" value="PmbA/TldD superfamily"/>
    <property type="match status" value="1"/>
</dbReference>
<dbReference type="InterPro" id="IPR051463">
    <property type="entry name" value="Peptidase_U62_metallo"/>
</dbReference>
<evidence type="ECO:0000259" key="6">
    <source>
        <dbReference type="Pfam" id="PF01523"/>
    </source>
</evidence>
<dbReference type="AlphaFoldDB" id="A0A6G6Y1Q2"/>
<evidence type="ECO:0000313" key="9">
    <source>
        <dbReference type="EMBL" id="QIG78648.1"/>
    </source>
</evidence>
<evidence type="ECO:0000256" key="1">
    <source>
        <dbReference type="ARBA" id="ARBA00005836"/>
    </source>
</evidence>
<accession>A0A6G6Y1Q2</accession>
<dbReference type="NCBIfam" id="NF008006">
    <property type="entry name" value="PRK10735.1"/>
    <property type="match status" value="1"/>
</dbReference>
<evidence type="ECO:0000256" key="5">
    <source>
        <dbReference type="SAM" id="MobiDB-lite"/>
    </source>
</evidence>
<feature type="domain" description="Metalloprotease TldD/E central" evidence="8">
    <location>
        <begin position="122"/>
        <end position="231"/>
    </location>
</feature>
<dbReference type="InterPro" id="IPR035068">
    <property type="entry name" value="TldD/PmbA_N"/>
</dbReference>
<proteinExistence type="inferred from homology"/>
<dbReference type="Pfam" id="PF01523">
    <property type="entry name" value="PmbA_TldD_1st"/>
    <property type="match status" value="1"/>
</dbReference>
<dbReference type="InterPro" id="IPR045569">
    <property type="entry name" value="Metalloprtase-TldD/E_C"/>
</dbReference>
<dbReference type="KEGG" id="spzr:G5C33_01835"/>
<dbReference type="GO" id="GO:0008237">
    <property type="term" value="F:metallopeptidase activity"/>
    <property type="evidence" value="ECO:0007669"/>
    <property type="project" value="UniProtKB-KW"/>
</dbReference>
<feature type="domain" description="Metalloprotease TldD/E N-terminal" evidence="6">
    <location>
        <begin position="36"/>
        <end position="95"/>
    </location>
</feature>
<comment type="similarity">
    <text evidence="1">Belongs to the peptidase U62 family.</text>
</comment>
<evidence type="ECO:0000256" key="2">
    <source>
        <dbReference type="ARBA" id="ARBA00022670"/>
    </source>
</evidence>
<dbReference type="RefSeq" id="WP_165325646.1">
    <property type="nucleotide sequence ID" value="NZ_CP049109.1"/>
</dbReference>
<keyword evidence="2 9" id="KW-0645">Protease</keyword>
<dbReference type="InterPro" id="IPR045570">
    <property type="entry name" value="Metalloprtase-TldD/E_cen_dom"/>
</dbReference>
<dbReference type="InterPro" id="IPR036059">
    <property type="entry name" value="TldD/PmbA_sf"/>
</dbReference>
<feature type="domain" description="Metalloprotease TldD/E C-terminal" evidence="7">
    <location>
        <begin position="239"/>
        <end position="472"/>
    </location>
</feature>
<dbReference type="InterPro" id="IPR002510">
    <property type="entry name" value="Metalloprtase-TldD/E_N"/>
</dbReference>
<dbReference type="PANTHER" id="PTHR30624:SF4">
    <property type="entry name" value="METALLOPROTEASE TLDD"/>
    <property type="match status" value="1"/>
</dbReference>
<evidence type="ECO:0000259" key="7">
    <source>
        <dbReference type="Pfam" id="PF19289"/>
    </source>
</evidence>
<dbReference type="PANTHER" id="PTHR30624">
    <property type="entry name" value="UNCHARACTERIZED PROTEIN TLDD AND PMBA"/>
    <property type="match status" value="1"/>
</dbReference>
<evidence type="ECO:0000313" key="10">
    <source>
        <dbReference type="Proteomes" id="UP000501568"/>
    </source>
</evidence>